<dbReference type="EC" id="5.4.4.2" evidence="3"/>
<dbReference type="SUPFAM" id="SSF56322">
    <property type="entry name" value="ADC synthase"/>
    <property type="match status" value="1"/>
</dbReference>
<dbReference type="Pfam" id="PF00425">
    <property type="entry name" value="Chorismate_bind"/>
    <property type="match status" value="1"/>
</dbReference>
<evidence type="ECO:0000256" key="5">
    <source>
        <dbReference type="ARBA" id="ARBA00041564"/>
    </source>
</evidence>
<dbReference type="Gene3D" id="3.60.120.10">
    <property type="entry name" value="Anthranilate synthase"/>
    <property type="match status" value="1"/>
</dbReference>
<evidence type="ECO:0000256" key="2">
    <source>
        <dbReference type="ARBA" id="ARBA00005297"/>
    </source>
</evidence>
<accession>A0A9X1QTQ6</accession>
<dbReference type="PRINTS" id="PR00095">
    <property type="entry name" value="ANTSNTHASEI"/>
</dbReference>
<name>A0A9X1QTQ6_9CORY</name>
<comment type="catalytic activity">
    <reaction evidence="1">
        <text>chorismate = isochorismate</text>
        <dbReference type="Rhea" id="RHEA:18985"/>
        <dbReference type="ChEBI" id="CHEBI:29748"/>
        <dbReference type="ChEBI" id="CHEBI:29780"/>
        <dbReference type="EC" id="5.4.4.2"/>
    </reaction>
</comment>
<evidence type="ECO:0000313" key="8">
    <source>
        <dbReference type="Proteomes" id="UP001139336"/>
    </source>
</evidence>
<dbReference type="EMBL" id="JAKGSI010000004">
    <property type="protein sequence ID" value="MCF4007364.1"/>
    <property type="molecule type" value="Genomic_DNA"/>
</dbReference>
<evidence type="ECO:0000256" key="3">
    <source>
        <dbReference type="ARBA" id="ARBA00012824"/>
    </source>
</evidence>
<dbReference type="InterPro" id="IPR004561">
    <property type="entry name" value="IsoChor_synthase"/>
</dbReference>
<comment type="caution">
    <text evidence="7">The sequence shown here is derived from an EMBL/GenBank/DDBJ whole genome shotgun (WGS) entry which is preliminary data.</text>
</comment>
<feature type="domain" description="Chorismate-utilising enzyme C-terminal" evidence="6">
    <location>
        <begin position="92"/>
        <end position="345"/>
    </location>
</feature>
<evidence type="ECO:0000259" key="6">
    <source>
        <dbReference type="Pfam" id="PF00425"/>
    </source>
</evidence>
<evidence type="ECO:0000256" key="4">
    <source>
        <dbReference type="ARBA" id="ARBA00023235"/>
    </source>
</evidence>
<gene>
    <name evidence="7" type="ORF">L1O03_09305</name>
</gene>
<dbReference type="RefSeq" id="WP_236119499.1">
    <property type="nucleotide sequence ID" value="NZ_JAKGSI010000004.1"/>
</dbReference>
<evidence type="ECO:0000313" key="7">
    <source>
        <dbReference type="EMBL" id="MCF4007364.1"/>
    </source>
</evidence>
<reference evidence="7" key="1">
    <citation type="submission" date="2022-01" db="EMBL/GenBank/DDBJ databases">
        <title>Corynebacterium sp. nov isolated from isolated from the feces of the greater white-fronted geese (Anser albifrons) at Poyang Lake, PR China.</title>
        <authorList>
            <person name="Liu Q."/>
        </authorList>
    </citation>
    <scope>NUCLEOTIDE SEQUENCE</scope>
    <source>
        <strain evidence="7">JCM 32435</strain>
    </source>
</reference>
<dbReference type="PANTHER" id="PTHR42839">
    <property type="entry name" value="ISOCHORISMATE SYNTHASE ENTC"/>
    <property type="match status" value="1"/>
</dbReference>
<dbReference type="PANTHER" id="PTHR42839:SF2">
    <property type="entry name" value="ISOCHORISMATE SYNTHASE ENTC"/>
    <property type="match status" value="1"/>
</dbReference>
<sequence length="364" mass="39288">MVTAHSAHADTFFFATPEYTLRARGELRTWTRPEEAARAGTRIVGALPFFPEEDAVLSEPHHFSWGAPERGPAGEGPAPTWEITGLHSEPSREEHAARVASARERIRRGEMDKVVLSRAIHCEAAGRIDPMCLAERCRAGSGLGIAHMVRWGAGALVGSTPEVLIKKKGRMIESFPLAGTAPRSADPVQDEALATELQLSHKDIHEHRYVTQAIKQVLRPYCARLDVPEEPSLTSTSHTWHLGTPIRGELHDERVPVLELAAALHPTPAVGGFPLDPAMALLRAEEPGRGLYAGAVGWMDLAGDGEWRVTIRSAVIEGQRITARVGGGIVADSEPEEEVRETATKFGPIRAALGLSAEAAAVRG</sequence>
<dbReference type="Proteomes" id="UP001139336">
    <property type="component" value="Unassembled WGS sequence"/>
</dbReference>
<comment type="similarity">
    <text evidence="2">Belongs to the isochorismate synthase family.</text>
</comment>
<dbReference type="InterPro" id="IPR005801">
    <property type="entry name" value="ADC_synthase"/>
</dbReference>
<dbReference type="GO" id="GO:0008909">
    <property type="term" value="F:isochorismate synthase activity"/>
    <property type="evidence" value="ECO:0007669"/>
    <property type="project" value="UniProtKB-EC"/>
</dbReference>
<keyword evidence="4 7" id="KW-0413">Isomerase</keyword>
<evidence type="ECO:0000256" key="1">
    <source>
        <dbReference type="ARBA" id="ARBA00000799"/>
    </source>
</evidence>
<dbReference type="NCBIfam" id="TIGR00543">
    <property type="entry name" value="isochor_syn"/>
    <property type="match status" value="1"/>
</dbReference>
<organism evidence="7 8">
    <name type="scientific">Corynebacterium uropygiale</name>
    <dbReference type="NCBI Taxonomy" id="1775911"/>
    <lineage>
        <taxon>Bacteria</taxon>
        <taxon>Bacillati</taxon>
        <taxon>Actinomycetota</taxon>
        <taxon>Actinomycetes</taxon>
        <taxon>Mycobacteriales</taxon>
        <taxon>Corynebacteriaceae</taxon>
        <taxon>Corynebacterium</taxon>
    </lineage>
</organism>
<dbReference type="AlphaFoldDB" id="A0A9X1QTQ6"/>
<dbReference type="InterPro" id="IPR015890">
    <property type="entry name" value="Chorismate_C"/>
</dbReference>
<protein>
    <recommendedName>
        <fullName evidence="3">isochorismate synthase</fullName>
        <ecNumber evidence="3">5.4.4.2</ecNumber>
    </recommendedName>
    <alternativeName>
        <fullName evidence="5">Isochorismate mutase</fullName>
    </alternativeName>
</protein>
<proteinExistence type="inferred from homology"/>
<keyword evidence="8" id="KW-1185">Reference proteome</keyword>
<dbReference type="InterPro" id="IPR019999">
    <property type="entry name" value="Anth_synth_I-like"/>
</dbReference>